<evidence type="ECO:0000313" key="1">
    <source>
        <dbReference type="EMBL" id="KAK4008500.1"/>
    </source>
</evidence>
<sequence length="66" mass="7482">MGSERISNWIYVASYSLGDVSPFFNDEKCLLNTYVISRHSKGLKSIISHPVVRWVPQKDAPRSGKD</sequence>
<dbReference type="EMBL" id="JAOYFB010000002">
    <property type="protein sequence ID" value="KAK4008500.1"/>
    <property type="molecule type" value="Genomic_DNA"/>
</dbReference>
<comment type="caution">
    <text evidence="1">The sequence shown here is derived from an EMBL/GenBank/DDBJ whole genome shotgun (WGS) entry which is preliminary data.</text>
</comment>
<name>A0ABQ9Z7M6_9CRUS</name>
<organism evidence="1 2">
    <name type="scientific">Daphnia magna</name>
    <dbReference type="NCBI Taxonomy" id="35525"/>
    <lineage>
        <taxon>Eukaryota</taxon>
        <taxon>Metazoa</taxon>
        <taxon>Ecdysozoa</taxon>
        <taxon>Arthropoda</taxon>
        <taxon>Crustacea</taxon>
        <taxon>Branchiopoda</taxon>
        <taxon>Diplostraca</taxon>
        <taxon>Cladocera</taxon>
        <taxon>Anomopoda</taxon>
        <taxon>Daphniidae</taxon>
        <taxon>Daphnia</taxon>
    </lineage>
</organism>
<reference evidence="1 2" key="1">
    <citation type="journal article" date="2023" name="Nucleic Acids Res.">
        <title>The hologenome of Daphnia magna reveals possible DNA methylation and microbiome-mediated evolution of the host genome.</title>
        <authorList>
            <person name="Chaturvedi A."/>
            <person name="Li X."/>
            <person name="Dhandapani V."/>
            <person name="Marshall H."/>
            <person name="Kissane S."/>
            <person name="Cuenca-Cambronero M."/>
            <person name="Asole G."/>
            <person name="Calvet F."/>
            <person name="Ruiz-Romero M."/>
            <person name="Marangio P."/>
            <person name="Guigo R."/>
            <person name="Rago D."/>
            <person name="Mirbahai L."/>
            <person name="Eastwood N."/>
            <person name="Colbourne J.K."/>
            <person name="Zhou J."/>
            <person name="Mallon E."/>
            <person name="Orsini L."/>
        </authorList>
    </citation>
    <scope>NUCLEOTIDE SEQUENCE [LARGE SCALE GENOMIC DNA]</scope>
    <source>
        <strain evidence="1">LRV0_1</strain>
    </source>
</reference>
<gene>
    <name evidence="1" type="ORF">OUZ56_013636</name>
</gene>
<evidence type="ECO:0000313" key="2">
    <source>
        <dbReference type="Proteomes" id="UP001234178"/>
    </source>
</evidence>
<keyword evidence="2" id="KW-1185">Reference proteome</keyword>
<dbReference type="Proteomes" id="UP001234178">
    <property type="component" value="Unassembled WGS sequence"/>
</dbReference>
<protein>
    <submittedName>
        <fullName evidence="1">Uncharacterized protein</fullName>
    </submittedName>
</protein>
<accession>A0ABQ9Z7M6</accession>
<proteinExistence type="predicted"/>